<evidence type="ECO:0000313" key="16">
    <source>
        <dbReference type="EMBL" id="GMA88931.1"/>
    </source>
</evidence>
<feature type="signal peptide" evidence="15">
    <location>
        <begin position="1"/>
        <end position="15"/>
    </location>
</feature>
<comment type="similarity">
    <text evidence="3">Belongs to the FliP/MopC/SpaP family.</text>
</comment>
<evidence type="ECO:0000256" key="9">
    <source>
        <dbReference type="ARBA" id="ARBA00022927"/>
    </source>
</evidence>
<evidence type="ECO:0000256" key="14">
    <source>
        <dbReference type="SAM" id="MobiDB-lite"/>
    </source>
</evidence>
<organism evidence="16 17">
    <name type="scientific">Angustibacter aerolatus</name>
    <dbReference type="NCBI Taxonomy" id="1162965"/>
    <lineage>
        <taxon>Bacteria</taxon>
        <taxon>Bacillati</taxon>
        <taxon>Actinomycetota</taxon>
        <taxon>Actinomycetes</taxon>
        <taxon>Kineosporiales</taxon>
        <taxon>Kineosporiaceae</taxon>
    </lineage>
</organism>
<evidence type="ECO:0000256" key="13">
    <source>
        <dbReference type="ARBA" id="ARBA00023225"/>
    </source>
</evidence>
<keyword evidence="8" id="KW-1005">Bacterial flagellum biogenesis</keyword>
<evidence type="ECO:0000256" key="6">
    <source>
        <dbReference type="ARBA" id="ARBA00022475"/>
    </source>
</evidence>
<sequence>MLAGLALFLTMFVMAPTLTKMNHDGVQPYLKGDLSQSQAFEAGVKPLKDFMVKQTRPEEPTIITKAANMPRPKDAAHVPLTTLVPAFVLSEPAVGVRDRVPDLHPVPGDRPRRLGGPDVARHDDAAAGHRVAAVQACCSSSSSTAGASSSSRSSPPTSTETGGSRVMKDQTVIEPRPAGDPAVGQGSARRCCSPRWPSASASRCSSR</sequence>
<evidence type="ECO:0000256" key="12">
    <source>
        <dbReference type="ARBA" id="ARBA00023143"/>
    </source>
</evidence>
<keyword evidence="12" id="KW-0975">Bacterial flagellum</keyword>
<feature type="compositionally biased region" description="Low complexity" evidence="14">
    <location>
        <begin position="141"/>
        <end position="165"/>
    </location>
</feature>
<keyword evidence="9" id="KW-0653">Protein transport</keyword>
<keyword evidence="17" id="KW-1185">Reference proteome</keyword>
<keyword evidence="11" id="KW-0472">Membrane</keyword>
<protein>
    <recommendedName>
        <fullName evidence="4">Flagellar biosynthetic protein FliP</fullName>
    </recommendedName>
</protein>
<evidence type="ECO:0000256" key="8">
    <source>
        <dbReference type="ARBA" id="ARBA00022795"/>
    </source>
</evidence>
<evidence type="ECO:0000256" key="15">
    <source>
        <dbReference type="SAM" id="SignalP"/>
    </source>
</evidence>
<reference evidence="17" key="1">
    <citation type="journal article" date="2019" name="Int. J. Syst. Evol. Microbiol.">
        <title>The Global Catalogue of Microorganisms (GCM) 10K type strain sequencing project: providing services to taxonomists for standard genome sequencing and annotation.</title>
        <authorList>
            <consortium name="The Broad Institute Genomics Platform"/>
            <consortium name="The Broad Institute Genome Sequencing Center for Infectious Disease"/>
            <person name="Wu L."/>
            <person name="Ma J."/>
        </authorList>
    </citation>
    <scope>NUCLEOTIDE SEQUENCE [LARGE SCALE GENOMIC DNA]</scope>
    <source>
        <strain evidence="17">NBRC 108730</strain>
    </source>
</reference>
<dbReference type="Pfam" id="PF00813">
    <property type="entry name" value="FliP"/>
    <property type="match status" value="1"/>
</dbReference>
<dbReference type="PANTHER" id="PTHR30587:SF0">
    <property type="entry name" value="FLAGELLAR BIOSYNTHETIC PROTEIN FLIP"/>
    <property type="match status" value="1"/>
</dbReference>
<name>A0ABQ6JL05_9ACTN</name>
<evidence type="ECO:0000256" key="4">
    <source>
        <dbReference type="ARBA" id="ARBA00021714"/>
    </source>
</evidence>
<keyword evidence="10" id="KW-1133">Transmembrane helix</keyword>
<feature type="region of interest" description="Disordered" evidence="14">
    <location>
        <begin position="98"/>
        <end position="121"/>
    </location>
</feature>
<evidence type="ECO:0000256" key="11">
    <source>
        <dbReference type="ARBA" id="ARBA00023136"/>
    </source>
</evidence>
<comment type="subcellular location">
    <subcellularLocation>
        <location evidence="1">Bacterial flagellum basal body</location>
    </subcellularLocation>
    <subcellularLocation>
        <location evidence="2">Cell membrane</location>
        <topology evidence="2">Multi-pass membrane protein</topology>
    </subcellularLocation>
</comment>
<keyword evidence="5" id="KW-0813">Transport</keyword>
<evidence type="ECO:0000256" key="10">
    <source>
        <dbReference type="ARBA" id="ARBA00022989"/>
    </source>
</evidence>
<dbReference type="InterPro" id="IPR005837">
    <property type="entry name" value="FliP"/>
</dbReference>
<evidence type="ECO:0000256" key="5">
    <source>
        <dbReference type="ARBA" id="ARBA00022448"/>
    </source>
</evidence>
<feature type="region of interest" description="Disordered" evidence="14">
    <location>
        <begin position="141"/>
        <end position="207"/>
    </location>
</feature>
<keyword evidence="13" id="KW-1006">Bacterial flagellum protein export</keyword>
<proteinExistence type="inferred from homology"/>
<dbReference type="Proteomes" id="UP001157017">
    <property type="component" value="Unassembled WGS sequence"/>
</dbReference>
<accession>A0ABQ6JL05</accession>
<feature type="compositionally biased region" description="Basic and acidic residues" evidence="14">
    <location>
        <begin position="98"/>
        <end position="112"/>
    </location>
</feature>
<dbReference type="EMBL" id="BSUZ01000001">
    <property type="protein sequence ID" value="GMA88931.1"/>
    <property type="molecule type" value="Genomic_DNA"/>
</dbReference>
<comment type="caution">
    <text evidence="16">The sequence shown here is derived from an EMBL/GenBank/DDBJ whole genome shotgun (WGS) entry which is preliminary data.</text>
</comment>
<evidence type="ECO:0000256" key="2">
    <source>
        <dbReference type="ARBA" id="ARBA00004651"/>
    </source>
</evidence>
<keyword evidence="7" id="KW-0812">Transmembrane</keyword>
<evidence type="ECO:0000256" key="7">
    <source>
        <dbReference type="ARBA" id="ARBA00022692"/>
    </source>
</evidence>
<dbReference type="PANTHER" id="PTHR30587">
    <property type="entry name" value="FLAGELLAR BIOSYNTHETIC PROTEIN FLIP"/>
    <property type="match status" value="1"/>
</dbReference>
<keyword evidence="15" id="KW-0732">Signal</keyword>
<dbReference type="PRINTS" id="PR00951">
    <property type="entry name" value="FLGBIOSNFLIP"/>
</dbReference>
<dbReference type="InterPro" id="IPR005838">
    <property type="entry name" value="T3SS_IM_P"/>
</dbReference>
<gene>
    <name evidence="16" type="ORF">GCM10025868_41810</name>
</gene>
<evidence type="ECO:0000313" key="17">
    <source>
        <dbReference type="Proteomes" id="UP001157017"/>
    </source>
</evidence>
<evidence type="ECO:0000256" key="1">
    <source>
        <dbReference type="ARBA" id="ARBA00004117"/>
    </source>
</evidence>
<evidence type="ECO:0000256" key="3">
    <source>
        <dbReference type="ARBA" id="ARBA00006257"/>
    </source>
</evidence>
<keyword evidence="6" id="KW-1003">Cell membrane</keyword>
<feature type="chain" id="PRO_5045041295" description="Flagellar biosynthetic protein FliP" evidence="15">
    <location>
        <begin position="16"/>
        <end position="207"/>
    </location>
</feature>